<organism evidence="3 4">
    <name type="scientific">Candidatus Woesebacteria bacterium RBG_13_46_13</name>
    <dbReference type="NCBI Taxonomy" id="1802479"/>
    <lineage>
        <taxon>Bacteria</taxon>
        <taxon>Candidatus Woeseibacteriota</taxon>
    </lineage>
</organism>
<evidence type="ECO:0000256" key="1">
    <source>
        <dbReference type="ARBA" id="ARBA00022723"/>
    </source>
</evidence>
<evidence type="ECO:0000313" key="3">
    <source>
        <dbReference type="EMBL" id="OGM10128.1"/>
    </source>
</evidence>
<dbReference type="InterPro" id="IPR013785">
    <property type="entry name" value="Aldolase_TIM"/>
</dbReference>
<dbReference type="AlphaFoldDB" id="A0A1F7X703"/>
<dbReference type="InterPro" id="IPR011060">
    <property type="entry name" value="RibuloseP-bd_barrel"/>
</dbReference>
<dbReference type="Gene3D" id="3.20.20.70">
    <property type="entry name" value="Aldolase class I"/>
    <property type="match status" value="1"/>
</dbReference>
<keyword evidence="2" id="KW-0413">Isomerase</keyword>
<dbReference type="STRING" id="1802479.A2Y68_01640"/>
<evidence type="ECO:0000313" key="4">
    <source>
        <dbReference type="Proteomes" id="UP000176778"/>
    </source>
</evidence>
<evidence type="ECO:0000256" key="2">
    <source>
        <dbReference type="ARBA" id="ARBA00023235"/>
    </source>
</evidence>
<gene>
    <name evidence="3" type="ORF">A2Y68_01640</name>
</gene>
<accession>A0A1F7X703</accession>
<dbReference type="PANTHER" id="PTHR11749">
    <property type="entry name" value="RIBULOSE-5-PHOSPHATE-3-EPIMERASE"/>
    <property type="match status" value="1"/>
</dbReference>
<comment type="caution">
    <text evidence="3">The sequence shown here is derived from an EMBL/GenBank/DDBJ whole genome shotgun (WGS) entry which is preliminary data.</text>
</comment>
<keyword evidence="1" id="KW-0479">Metal-binding</keyword>
<dbReference type="Pfam" id="PF00834">
    <property type="entry name" value="Ribul_P_3_epim"/>
    <property type="match status" value="1"/>
</dbReference>
<name>A0A1F7X703_9BACT</name>
<proteinExistence type="predicted"/>
<protein>
    <recommendedName>
        <fullName evidence="5">Ribulose-phosphate 3-epimerase</fullName>
    </recommendedName>
</protein>
<dbReference type="GO" id="GO:0005975">
    <property type="term" value="P:carbohydrate metabolic process"/>
    <property type="evidence" value="ECO:0007669"/>
    <property type="project" value="InterPro"/>
</dbReference>
<reference evidence="3 4" key="1">
    <citation type="journal article" date="2016" name="Nat. Commun.">
        <title>Thousands of microbial genomes shed light on interconnected biogeochemical processes in an aquifer system.</title>
        <authorList>
            <person name="Anantharaman K."/>
            <person name="Brown C.T."/>
            <person name="Hug L.A."/>
            <person name="Sharon I."/>
            <person name="Castelle C.J."/>
            <person name="Probst A.J."/>
            <person name="Thomas B.C."/>
            <person name="Singh A."/>
            <person name="Wilkins M.J."/>
            <person name="Karaoz U."/>
            <person name="Brodie E.L."/>
            <person name="Williams K.H."/>
            <person name="Hubbard S.S."/>
            <person name="Banfield J.F."/>
        </authorList>
    </citation>
    <scope>NUCLEOTIDE SEQUENCE [LARGE SCALE GENOMIC DNA]</scope>
</reference>
<dbReference type="InterPro" id="IPR000056">
    <property type="entry name" value="Ribul_P_3_epim-like"/>
</dbReference>
<dbReference type="Proteomes" id="UP000176778">
    <property type="component" value="Unassembled WGS sequence"/>
</dbReference>
<dbReference type="GO" id="GO:0016857">
    <property type="term" value="F:racemase and epimerase activity, acting on carbohydrates and derivatives"/>
    <property type="evidence" value="ECO:0007669"/>
    <property type="project" value="InterPro"/>
</dbReference>
<dbReference type="GO" id="GO:0046872">
    <property type="term" value="F:metal ion binding"/>
    <property type="evidence" value="ECO:0007669"/>
    <property type="project" value="UniProtKB-KW"/>
</dbReference>
<sequence>MVEVIPTILTADIREAQEKLDRLEELVKRAQIDIIDGVFAQNRTIDPSAMEGIETTVDLDFHLMTKEPSDWVERSVRGGAGRVIGQVEMMSNQMEFLGKAQELGVSVGLGIDLATPVSALDEAVLASLDVVLVMSVKAGFGGQPFDEKAISKIKQLNEARGSGTFKICVDGGVTPELVGKISEAGADEVAVGKRLFDGDPAVNIEKYG</sequence>
<dbReference type="EMBL" id="MGFR01000001">
    <property type="protein sequence ID" value="OGM10128.1"/>
    <property type="molecule type" value="Genomic_DNA"/>
</dbReference>
<dbReference type="SUPFAM" id="SSF51366">
    <property type="entry name" value="Ribulose-phoshate binding barrel"/>
    <property type="match status" value="1"/>
</dbReference>
<evidence type="ECO:0008006" key="5">
    <source>
        <dbReference type="Google" id="ProtNLM"/>
    </source>
</evidence>